<accession>X1HYH1</accession>
<dbReference type="Gene3D" id="3.90.1280.20">
    <property type="match status" value="1"/>
</dbReference>
<feature type="non-terminal residue" evidence="1">
    <location>
        <position position="55"/>
    </location>
</feature>
<evidence type="ECO:0008006" key="2">
    <source>
        <dbReference type="Google" id="ProtNLM"/>
    </source>
</evidence>
<sequence>MIQIHRHPVCHIDSTPREVVRLALEKETRFIPIYRERADNLVGYIDIEQMLGFKT</sequence>
<dbReference type="SUPFAM" id="SSF54631">
    <property type="entry name" value="CBS-domain pair"/>
    <property type="match status" value="1"/>
</dbReference>
<dbReference type="AlphaFoldDB" id="X1HYH1"/>
<protein>
    <recommendedName>
        <fullName evidence="2">CBS domain-containing protein</fullName>
    </recommendedName>
</protein>
<gene>
    <name evidence="1" type="ORF">S03H2_53684</name>
</gene>
<organism evidence="1">
    <name type="scientific">marine sediment metagenome</name>
    <dbReference type="NCBI Taxonomy" id="412755"/>
    <lineage>
        <taxon>unclassified sequences</taxon>
        <taxon>metagenomes</taxon>
        <taxon>ecological metagenomes</taxon>
    </lineage>
</organism>
<reference evidence="1" key="1">
    <citation type="journal article" date="2014" name="Front. Microbiol.">
        <title>High frequency of phylogenetically diverse reductive dehalogenase-homologous genes in deep subseafloor sedimentary metagenomes.</title>
        <authorList>
            <person name="Kawai M."/>
            <person name="Futagami T."/>
            <person name="Toyoda A."/>
            <person name="Takaki Y."/>
            <person name="Nishi S."/>
            <person name="Hori S."/>
            <person name="Arai W."/>
            <person name="Tsubouchi T."/>
            <person name="Morono Y."/>
            <person name="Uchiyama I."/>
            <person name="Ito T."/>
            <person name="Fujiyama A."/>
            <person name="Inagaki F."/>
            <person name="Takami H."/>
        </authorList>
    </citation>
    <scope>NUCLEOTIDE SEQUENCE</scope>
    <source>
        <strain evidence="1">Expedition CK06-06</strain>
    </source>
</reference>
<evidence type="ECO:0000313" key="1">
    <source>
        <dbReference type="EMBL" id="GAH62115.1"/>
    </source>
</evidence>
<name>X1HYH1_9ZZZZ</name>
<comment type="caution">
    <text evidence="1">The sequence shown here is derived from an EMBL/GenBank/DDBJ whole genome shotgun (WGS) entry which is preliminary data.</text>
</comment>
<proteinExistence type="predicted"/>
<dbReference type="InterPro" id="IPR046342">
    <property type="entry name" value="CBS_dom_sf"/>
</dbReference>
<dbReference type="EMBL" id="BARU01034173">
    <property type="protein sequence ID" value="GAH62115.1"/>
    <property type="molecule type" value="Genomic_DNA"/>
</dbReference>